<name>A0A163ZV73_9BRAD</name>
<protein>
    <submittedName>
        <fullName evidence="1">Uncharacterized protein</fullName>
    </submittedName>
</protein>
<dbReference type="AlphaFoldDB" id="A0A163ZV73"/>
<dbReference type="RefSeq" id="WP_068731759.1">
    <property type="nucleotide sequence ID" value="NZ_LVYV01000007.1"/>
</dbReference>
<dbReference type="STRING" id="943830.A4A58_25205"/>
<evidence type="ECO:0000313" key="1">
    <source>
        <dbReference type="EMBL" id="KZD23899.1"/>
    </source>
</evidence>
<accession>A0A163ZV73</accession>
<proteinExistence type="predicted"/>
<keyword evidence="2" id="KW-1185">Reference proteome</keyword>
<comment type="caution">
    <text evidence="1">The sequence shown here is derived from an EMBL/GenBank/DDBJ whole genome shotgun (WGS) entry which is preliminary data.</text>
</comment>
<evidence type="ECO:0000313" key="2">
    <source>
        <dbReference type="Proteomes" id="UP000076574"/>
    </source>
</evidence>
<organism evidence="1 2">
    <name type="scientific">Tardiphaga robiniae</name>
    <dbReference type="NCBI Taxonomy" id="943830"/>
    <lineage>
        <taxon>Bacteria</taxon>
        <taxon>Pseudomonadati</taxon>
        <taxon>Pseudomonadota</taxon>
        <taxon>Alphaproteobacteria</taxon>
        <taxon>Hyphomicrobiales</taxon>
        <taxon>Nitrobacteraceae</taxon>
        <taxon>Tardiphaga</taxon>
    </lineage>
</organism>
<reference evidence="1 2" key="1">
    <citation type="submission" date="2016-03" db="EMBL/GenBank/DDBJ databases">
        <title>Microsymbionts genomes from the relict species Vavilovia formosa (Stev.) Fed.</title>
        <authorList>
            <person name="Kopat V."/>
            <person name="Chirak E."/>
            <person name="Kimeklis A."/>
            <person name="Andronov E."/>
        </authorList>
    </citation>
    <scope>NUCLEOTIDE SEQUENCE [LARGE SCALE GENOMIC DNA]</scope>
    <source>
        <strain evidence="1 2">Vaf07</strain>
    </source>
</reference>
<dbReference type="EMBL" id="LVYV01000007">
    <property type="protein sequence ID" value="KZD23899.1"/>
    <property type="molecule type" value="Genomic_DNA"/>
</dbReference>
<sequence>MSMLEHRRNEEDTRPTRTKIELIATKRAIAIGKLVEFERQCMRLAHLIAEGGIDRADAADGLFDAAEANGLIEVHGQDHIQLRVASAFELVGLELAFKGRAT</sequence>
<dbReference type="Proteomes" id="UP000076574">
    <property type="component" value="Unassembled WGS sequence"/>
</dbReference>
<gene>
    <name evidence="1" type="ORF">A4A58_25205</name>
</gene>